<dbReference type="Pfam" id="PF04130">
    <property type="entry name" value="GCP_C_terminal"/>
    <property type="match status" value="1"/>
</dbReference>
<evidence type="ECO:0000313" key="9">
    <source>
        <dbReference type="EMBL" id="SCO69014.1"/>
    </source>
</evidence>
<dbReference type="PANTHER" id="PTHR19302:SF27">
    <property type="entry name" value="GAMMA-TUBULIN COMPLEX COMPONENT 4"/>
    <property type="match status" value="1"/>
</dbReference>
<feature type="region of interest" description="Disordered" evidence="6">
    <location>
        <begin position="481"/>
        <end position="503"/>
    </location>
</feature>
<dbReference type="InterPro" id="IPR040457">
    <property type="entry name" value="GCP_C"/>
</dbReference>
<dbReference type="GO" id="GO:0051225">
    <property type="term" value="P:spindle assembly"/>
    <property type="evidence" value="ECO:0007669"/>
    <property type="project" value="TreeGrafter"/>
</dbReference>
<evidence type="ECO:0008006" key="11">
    <source>
        <dbReference type="Google" id="ProtNLM"/>
    </source>
</evidence>
<dbReference type="EMBL" id="LT615250">
    <property type="protein sequence ID" value="SCO69014.1"/>
    <property type="molecule type" value="Genomic_DNA"/>
</dbReference>
<proteinExistence type="inferred from homology"/>
<dbReference type="PANTHER" id="PTHR19302">
    <property type="entry name" value="GAMMA TUBULIN COMPLEX PROTEIN"/>
    <property type="match status" value="1"/>
</dbReference>
<name>A0A1G4H2F0_PLAVI</name>
<dbReference type="GO" id="GO:0051011">
    <property type="term" value="F:microtubule minus-end binding"/>
    <property type="evidence" value="ECO:0007669"/>
    <property type="project" value="TreeGrafter"/>
</dbReference>
<feature type="compositionally biased region" description="Basic and acidic residues" evidence="6">
    <location>
        <begin position="1517"/>
        <end position="1528"/>
    </location>
</feature>
<evidence type="ECO:0000256" key="2">
    <source>
        <dbReference type="ARBA" id="ARBA00010337"/>
    </source>
</evidence>
<keyword evidence="5" id="KW-0206">Cytoskeleton</keyword>
<gene>
    <name evidence="9" type="ORF">PVT01_120067700</name>
</gene>
<comment type="subcellular location">
    <subcellularLocation>
        <location evidence="1">Cytoplasm</location>
        <location evidence="1">Cytoskeleton</location>
        <location evidence="1">Microtubule organizing center</location>
    </subcellularLocation>
</comment>
<feature type="region of interest" description="Disordered" evidence="6">
    <location>
        <begin position="141"/>
        <end position="203"/>
    </location>
</feature>
<feature type="region of interest" description="Disordered" evidence="6">
    <location>
        <begin position="516"/>
        <end position="537"/>
    </location>
</feature>
<evidence type="ECO:0000259" key="7">
    <source>
        <dbReference type="Pfam" id="PF04130"/>
    </source>
</evidence>
<comment type="similarity">
    <text evidence="2">Belongs to the TUBGCP family.</text>
</comment>
<evidence type="ECO:0000256" key="5">
    <source>
        <dbReference type="ARBA" id="ARBA00023212"/>
    </source>
</evidence>
<dbReference type="GO" id="GO:0031122">
    <property type="term" value="P:cytoplasmic microtubule organization"/>
    <property type="evidence" value="ECO:0007669"/>
    <property type="project" value="TreeGrafter"/>
</dbReference>
<feature type="domain" description="Gamma tubulin complex component protein N-terminal" evidence="8">
    <location>
        <begin position="225"/>
        <end position="439"/>
    </location>
</feature>
<dbReference type="InterPro" id="IPR042241">
    <property type="entry name" value="GCP_C_sf"/>
</dbReference>
<dbReference type="Gene3D" id="1.20.120.1900">
    <property type="entry name" value="Gamma-tubulin complex, C-terminal domain"/>
    <property type="match status" value="1"/>
</dbReference>
<dbReference type="VEuPathDB" id="PlasmoDB:PVPAM_120068700"/>
<evidence type="ECO:0000256" key="4">
    <source>
        <dbReference type="ARBA" id="ARBA00022701"/>
    </source>
</evidence>
<evidence type="ECO:0000313" key="10">
    <source>
        <dbReference type="Proteomes" id="UP000196402"/>
    </source>
</evidence>
<dbReference type="GO" id="GO:0000930">
    <property type="term" value="C:gamma-tubulin complex"/>
    <property type="evidence" value="ECO:0007669"/>
    <property type="project" value="TreeGrafter"/>
</dbReference>
<evidence type="ECO:0000256" key="3">
    <source>
        <dbReference type="ARBA" id="ARBA00022490"/>
    </source>
</evidence>
<feature type="compositionally biased region" description="Basic and acidic residues" evidence="6">
    <location>
        <begin position="1401"/>
        <end position="1410"/>
    </location>
</feature>
<keyword evidence="4" id="KW-0493">Microtubule</keyword>
<evidence type="ECO:0000259" key="8">
    <source>
        <dbReference type="Pfam" id="PF17681"/>
    </source>
</evidence>
<dbReference type="GO" id="GO:0043015">
    <property type="term" value="F:gamma-tubulin binding"/>
    <property type="evidence" value="ECO:0007669"/>
    <property type="project" value="InterPro"/>
</dbReference>
<evidence type="ECO:0000256" key="6">
    <source>
        <dbReference type="SAM" id="MobiDB-lite"/>
    </source>
</evidence>
<dbReference type="InterPro" id="IPR007259">
    <property type="entry name" value="GCP"/>
</dbReference>
<dbReference type="Proteomes" id="UP000196402">
    <property type="component" value="Chromosome 12"/>
</dbReference>
<dbReference type="GO" id="GO:0000278">
    <property type="term" value="P:mitotic cell cycle"/>
    <property type="evidence" value="ECO:0007669"/>
    <property type="project" value="TreeGrafter"/>
</dbReference>
<dbReference type="VEuPathDB" id="PlasmoDB:PVX_118310"/>
<dbReference type="eggNOG" id="KOG2065">
    <property type="taxonomic scope" value="Eukaryota"/>
</dbReference>
<organism evidence="9 10">
    <name type="scientific">Plasmodium vivax</name>
    <name type="common">malaria parasite P. vivax</name>
    <dbReference type="NCBI Taxonomy" id="5855"/>
    <lineage>
        <taxon>Eukaryota</taxon>
        <taxon>Sar</taxon>
        <taxon>Alveolata</taxon>
        <taxon>Apicomplexa</taxon>
        <taxon>Aconoidasida</taxon>
        <taxon>Haemosporida</taxon>
        <taxon>Plasmodiidae</taxon>
        <taxon>Plasmodium</taxon>
        <taxon>Plasmodium (Plasmodium)</taxon>
    </lineage>
</organism>
<sequence>MYLHTYAHAKIFPRKSTVTYVPVRVYVLSPPYTHTYTLRITPQVKMIHEIILSLIGQTGDIIILADKRRNKTKKENNLNIDEYCFEVNKNIHIFLNSEIKIINEIVQLGYYFYVMNVFCLLVKKNTIYKNLTHVHKFNKLSEGRKGKGGTRERLQRDEDISSTASSSSNSSSSNSSSYESSSDNESEDSNHLRNSHQKKRDEKKKQIDNYFGVILKNIKRLNGVSPYGYYANGISNEISKFMRRYMKKISEIEEYINNNSNTPLTQILTMLEKKREEIIIIINIIKNYLEFQKREEQNVLEGESRNKTKELMDYLYENCLSGNSRIKGIYHRYFKNLGKILLHQIFSWILYGQLLDPYYEFFIQKRQFIYSDDKKIFLSPEELYENLTLTNVQSLNFEWNYLFFQSVSNLPDCCLDKVAGRKILFIGKSIRILIRSNKWNTSDIVKLFAITKILSKAFDEASPSAGYEEVANLEQATSPMKPYSGVGSEHGPNRTSGVGAGRGESIPSRHGHLHSLDLSSYDSSDNRSGESSSEGNKNETINLYCKEIFDITIEKIRSIIAYKLWKYIVKDINLIKIFDLFRDIYLLNNGDFYDYFLEKSWSLMHTPPNSKNEILLKVLAWKNSSLSVEEYCKTKYENKKDKLVLEKCEDDVLFGEDNRDLNASTFFSSPNGYHFDNDNSENIISKYFYPRISYKKFSYDSFEREKYDNLVLGGMCYMYDKKIILNDFYKGIQTLSKKNYYDYDNVFSVCVNNYRQQILRGFKHGFDFSVNFNNFFDNKFVDIGGNNGANVKGGAVGSNAKQDFPDNFLVGCCFALVIHSMKNPLLYKTDVLHSSLGYWGSLGDCLSVEIKVKFFEKENGAQEQEDASSEQQTGPPVQYGDKHNHVVLGDVEVEVSLYIGGKGISSFVHNSNSYTVDYARESILNNKLWADNVNHEKKRLYEDMENDEGYLRKRNANSADAANQDDLMSEHVEGNYEEAIKQPVLKIQSNKQTFYNINKNTLTKFRVRINCLKHSFSVYIQKLDEYTLQLNNPKNKIKPIIHIRALDMTQAFTLDIGNGYIGFYTCPILFKHKLLEKKNKLNEWFKRFYSETLNARSPIYKKNFFNMGDEKNREAIQNEMRNINKMILYRNGNSQKKGELNPVITSCNRDNVKNALLFSSYDCSVEIHKWFHQSYKSPIEIPEIDIDNETLIFYDKQINKNIQIHSGLNLWNNIEIYFKLTWPIALIINTSTIYTYNSIFQFLFLLGRIYYNLKILCYHNRHLYKYLNFKKGGLLFSHLFSIRYKMQFFFFHLIKYLQEDIINYEYKLMITQIHKSKDFEYTKSIHDLYISQVATKCFLRVQDITNPLLELIDTSFKFCYFFQCLIENELFTDILNYELVDEQEKNKTKKGDMAEADDDPHDNNHEEKDNDLNQVIEKLLQYNDTFNEKLVSVMNEMVNISSNSNHAYLVHFLTTLDFNNYVTKIKDSVAKAKSVGASLSESGTQNEQMQQVSSIEGTKSDLGNAVGSSLASGNVGDNRRDSNKRDDHKMEYMGIENVNASDSYYAGGKENHANRLLSGLSHRISGVDYTSEANQLGGNKDFLKKRVVDKFSNLLHSDVEEKWGIQRSGINQYSRIGMSESVDKSVLNGAPILSLYGNADGYYGSGNDASYNRGGIANSSYNALIDKYSNILNSYMNSGGGGGGGGGAGGSSVYQVSQNYINSSHVDSYNPSLDVSKLRHIGDASHAVDPGITGNSGNAGNAGNAGTAGTAISMGAVPGAPSFSVHSLDAGLSSNNVPGYENSLASNMSNLLRKLDVNGKSNLNSKPNFSQNLLSANHGYGNAYGNAPADLKSLHDLSIKQNFNVQNLLDNYNYSYNGFSQNGTFTSHSLDKLGNDNNLTSQMYNLSSESNYGNVPLNVYRNENNNIREADREK</sequence>
<feature type="compositionally biased region" description="Low complexity" evidence="6">
    <location>
        <begin position="161"/>
        <end position="181"/>
    </location>
</feature>
<protein>
    <recommendedName>
        <fullName evidence="11">Gamma-tubulin complex component</fullName>
    </recommendedName>
</protein>
<dbReference type="GO" id="GO:0007020">
    <property type="term" value="P:microtubule nucleation"/>
    <property type="evidence" value="ECO:0007669"/>
    <property type="project" value="InterPro"/>
</dbReference>
<accession>A0A1G4H2F0</accession>
<feature type="region of interest" description="Disordered" evidence="6">
    <location>
        <begin position="1499"/>
        <end position="1528"/>
    </location>
</feature>
<feature type="compositionally biased region" description="Basic and acidic residues" evidence="6">
    <location>
        <begin position="141"/>
        <end position="159"/>
    </location>
</feature>
<dbReference type="GO" id="GO:0005874">
    <property type="term" value="C:microtubule"/>
    <property type="evidence" value="ECO:0007669"/>
    <property type="project" value="UniProtKB-KW"/>
</dbReference>
<feature type="region of interest" description="Disordered" evidence="6">
    <location>
        <begin position="1386"/>
        <end position="1410"/>
    </location>
</feature>
<dbReference type="GO" id="GO:0000922">
    <property type="term" value="C:spindle pole"/>
    <property type="evidence" value="ECO:0007669"/>
    <property type="project" value="InterPro"/>
</dbReference>
<dbReference type="GO" id="GO:0051321">
    <property type="term" value="P:meiotic cell cycle"/>
    <property type="evidence" value="ECO:0007669"/>
    <property type="project" value="TreeGrafter"/>
</dbReference>
<dbReference type="Pfam" id="PF17681">
    <property type="entry name" value="GCP_N_terminal"/>
    <property type="match status" value="1"/>
</dbReference>
<keyword evidence="3" id="KW-0963">Cytoplasm</keyword>
<dbReference type="VEuPathDB" id="PlasmoDB:PVW1_120078300"/>
<reference evidence="9 10" key="1">
    <citation type="submission" date="2016-07" db="EMBL/GenBank/DDBJ databases">
        <authorList>
            <consortium name="Pathogen Informatics"/>
        </authorList>
    </citation>
    <scope>NUCLEOTIDE SEQUENCE [LARGE SCALE GENOMIC DNA]</scope>
</reference>
<evidence type="ECO:0000256" key="1">
    <source>
        <dbReference type="ARBA" id="ARBA00004267"/>
    </source>
</evidence>
<feature type="domain" description="Gamma tubulin complex component C-terminal" evidence="7">
    <location>
        <begin position="1197"/>
        <end position="1461"/>
    </location>
</feature>
<dbReference type="VEuPathDB" id="PlasmoDB:PVP01_1263400"/>
<dbReference type="InterPro" id="IPR041470">
    <property type="entry name" value="GCP_N"/>
</dbReference>